<feature type="domain" description="AB hydrolase-1" evidence="2">
    <location>
        <begin position="38"/>
        <end position="293"/>
    </location>
</feature>
<dbReference type="PANTHER" id="PTHR43329">
    <property type="entry name" value="EPOXIDE HYDROLASE"/>
    <property type="match status" value="1"/>
</dbReference>
<evidence type="ECO:0000313" key="4">
    <source>
        <dbReference type="Proteomes" id="UP000219439"/>
    </source>
</evidence>
<dbReference type="PRINTS" id="PR00412">
    <property type="entry name" value="EPOXHYDRLASE"/>
</dbReference>
<accession>A0A285N7E5</accession>
<dbReference type="AlphaFoldDB" id="A0A285N7E5"/>
<dbReference type="EMBL" id="OBEL01000001">
    <property type="protein sequence ID" value="SNZ05395.1"/>
    <property type="molecule type" value="Genomic_DNA"/>
</dbReference>
<protein>
    <submittedName>
        <fullName evidence="3">Haloacetate dehalogenase</fullName>
    </submittedName>
</protein>
<name>A0A285N7E5_9HYPH</name>
<dbReference type="Pfam" id="PF00561">
    <property type="entry name" value="Abhydrolase_1"/>
    <property type="match status" value="1"/>
</dbReference>
<evidence type="ECO:0000259" key="2">
    <source>
        <dbReference type="Pfam" id="PF00561"/>
    </source>
</evidence>
<dbReference type="Proteomes" id="UP000219439">
    <property type="component" value="Unassembled WGS sequence"/>
</dbReference>
<dbReference type="Gene3D" id="3.40.50.1820">
    <property type="entry name" value="alpha/beta hydrolase"/>
    <property type="match status" value="1"/>
</dbReference>
<dbReference type="InterPro" id="IPR000073">
    <property type="entry name" value="AB_hydrolase_1"/>
</dbReference>
<dbReference type="PRINTS" id="PR00111">
    <property type="entry name" value="ABHYDROLASE"/>
</dbReference>
<keyword evidence="1" id="KW-0378">Hydrolase</keyword>
<dbReference type="SUPFAM" id="SSF53474">
    <property type="entry name" value="alpha/beta-Hydrolases"/>
    <property type="match status" value="1"/>
</dbReference>
<evidence type="ECO:0000256" key="1">
    <source>
        <dbReference type="ARBA" id="ARBA00022801"/>
    </source>
</evidence>
<reference evidence="3 4" key="1">
    <citation type="submission" date="2017-09" db="EMBL/GenBank/DDBJ databases">
        <authorList>
            <person name="Ehlers B."/>
            <person name="Leendertz F.H."/>
        </authorList>
    </citation>
    <scope>NUCLEOTIDE SEQUENCE [LARGE SCALE GENOMIC DNA]</scope>
    <source>
        <strain evidence="3 4">DSM 18289</strain>
    </source>
</reference>
<organism evidence="3 4">
    <name type="scientific">Cohaesibacter gelatinilyticus</name>
    <dbReference type="NCBI Taxonomy" id="372072"/>
    <lineage>
        <taxon>Bacteria</taxon>
        <taxon>Pseudomonadati</taxon>
        <taxon>Pseudomonadota</taxon>
        <taxon>Alphaproteobacteria</taxon>
        <taxon>Hyphomicrobiales</taxon>
        <taxon>Cohaesibacteraceae</taxon>
    </lineage>
</organism>
<dbReference type="InterPro" id="IPR029058">
    <property type="entry name" value="AB_hydrolase_fold"/>
</dbReference>
<keyword evidence="4" id="KW-1185">Reference proteome</keyword>
<sequence>MSNHSDYAALKDMFPGFETRTIQVGSQELFLRVGGSGPVLLLIHGYPQNHVCWHKIAPILAEHFTLILPDLPGYGRSSHPEDDENFLNHSKRAMASSLVQLMEELEHERFLVAGHDRGARVAYRMALDHSDKVEKLVCLDITPTLDMWQGMNAPKAMNAYHWQFLAQPYPLPEKLIMADPAYYLDHTIASWAKSRDLSAFDPKAMDHYRATFATEEQVHGACQDYRAGWAIDQELDARDREEGRKIKAPTLVISGPASKTSDSKAQQRLWEQWCENIDCQTVSAGHFVAEEAPSETLDLLLPFLKS</sequence>
<dbReference type="GO" id="GO:0016787">
    <property type="term" value="F:hydrolase activity"/>
    <property type="evidence" value="ECO:0007669"/>
    <property type="project" value="UniProtKB-KW"/>
</dbReference>
<evidence type="ECO:0000313" key="3">
    <source>
        <dbReference type="EMBL" id="SNZ05395.1"/>
    </source>
</evidence>
<dbReference type="RefSeq" id="WP_244579982.1">
    <property type="nucleotide sequence ID" value="NZ_OBEL01000001.1"/>
</dbReference>
<proteinExistence type="predicted"/>
<dbReference type="InterPro" id="IPR000639">
    <property type="entry name" value="Epox_hydrolase-like"/>
</dbReference>
<gene>
    <name evidence="3" type="ORF">SAMN06265368_0108</name>
</gene>